<reference evidence="2" key="1">
    <citation type="journal article" date="2020" name="Nat. Genet.">
        <title>Genomic diversifications of five Gossypium allopolyploid species and their impact on cotton improvement.</title>
        <authorList>
            <person name="Chen Z.J."/>
            <person name="Sreedasyam A."/>
            <person name="Ando A."/>
            <person name="Song Q."/>
            <person name="De Santiago L.M."/>
            <person name="Hulse-Kemp A.M."/>
            <person name="Ding M."/>
            <person name="Ye W."/>
            <person name="Kirkbride R.C."/>
            <person name="Jenkins J."/>
            <person name="Plott C."/>
            <person name="Lovell J."/>
            <person name="Lin Y.M."/>
            <person name="Vaughn R."/>
            <person name="Liu B."/>
            <person name="Simpson S."/>
            <person name="Scheffler B.E."/>
            <person name="Wen L."/>
            <person name="Saski C.A."/>
            <person name="Grover C.E."/>
            <person name="Hu G."/>
            <person name="Conover J.L."/>
            <person name="Carlson J.W."/>
            <person name="Shu S."/>
            <person name="Boston L.B."/>
            <person name="Williams M."/>
            <person name="Peterson D.G."/>
            <person name="McGee K."/>
            <person name="Jones D.C."/>
            <person name="Wendel J.F."/>
            <person name="Stelly D.M."/>
            <person name="Grimwood J."/>
            <person name="Schmutz J."/>
        </authorList>
    </citation>
    <scope>NUCLEOTIDE SEQUENCE [LARGE SCALE GENOMIC DNA]</scope>
    <source>
        <strain evidence="2">cv. TM-1</strain>
    </source>
</reference>
<protein>
    <recommendedName>
        <fullName evidence="1">Tf2-1-like SH3-like domain-containing protein</fullName>
    </recommendedName>
</protein>
<dbReference type="InterPro" id="IPR043502">
    <property type="entry name" value="DNA/RNA_pol_sf"/>
</dbReference>
<dbReference type="SUPFAM" id="SSF56672">
    <property type="entry name" value="DNA/RNA polymerases"/>
    <property type="match status" value="2"/>
</dbReference>
<accession>A0ABM2ZBF8</accession>
<sequence>MGASYVDAHRREFINLTQDNRSIAEYEAEFFRLSHYVRGMVASEDESLDCAKKRVVLRTEDNNEVVVINERRDYLSNVISVLVAEKFVRKGCEVYLAYVSVSVSKDSSVEDIRIVRDFPNVFPKELSGLPLNQKVEFRIELLLGTAPLSIAPYHMAPKELIELKAQLQELLDRGFFHPSVSPWRASVLFVKKKNGTMRMSINYRQLNKLLSGVVEGFSLIVVPLTKLLHKGVLFVWTNTQQSSFGKLKYVLTQALIRVKQLEEQSLGLRHCQVESGSTTDFEVNNDGVLCFEVGSMKLHEALESKLEFSTSFYPQTDGQFEKKKVLRFSRKGKLSPRFIGPYRILKCMGTVAYQLELPLELDRIYDMFHVSMLRQYRSDPTHVVSIEEIEVRPDLTFEDEPVQILDRDVKVLRRKSIPLVKLVPNLNVLIQEARTLQIKRKGALLLRTRNQNRSGC</sequence>
<dbReference type="Proteomes" id="UP000818029">
    <property type="component" value="Chromosome A01"/>
</dbReference>
<evidence type="ECO:0000313" key="2">
    <source>
        <dbReference type="Proteomes" id="UP000818029"/>
    </source>
</evidence>
<dbReference type="PANTHER" id="PTHR46148">
    <property type="entry name" value="CHROMO DOMAIN-CONTAINING PROTEIN"/>
    <property type="match status" value="1"/>
</dbReference>
<name>A0ABM2ZBF8_GOSHI</name>
<dbReference type="InterPro" id="IPR056924">
    <property type="entry name" value="SH3_Tf2-1"/>
</dbReference>
<feature type="domain" description="Tf2-1-like SH3-like" evidence="1">
    <location>
        <begin position="324"/>
        <end position="377"/>
    </location>
</feature>
<keyword evidence="2" id="KW-1185">Reference proteome</keyword>
<evidence type="ECO:0000313" key="3">
    <source>
        <dbReference type="RefSeq" id="XP_040940014.1"/>
    </source>
</evidence>
<evidence type="ECO:0000259" key="1">
    <source>
        <dbReference type="Pfam" id="PF24626"/>
    </source>
</evidence>
<dbReference type="PANTHER" id="PTHR46148:SF44">
    <property type="entry name" value="GAG-POL POLYPROTEIN"/>
    <property type="match status" value="1"/>
</dbReference>
<organism evidence="2 3">
    <name type="scientific">Gossypium hirsutum</name>
    <name type="common">Upland cotton</name>
    <name type="synonym">Gossypium mexicanum</name>
    <dbReference type="NCBI Taxonomy" id="3635"/>
    <lineage>
        <taxon>Eukaryota</taxon>
        <taxon>Viridiplantae</taxon>
        <taxon>Streptophyta</taxon>
        <taxon>Embryophyta</taxon>
        <taxon>Tracheophyta</taxon>
        <taxon>Spermatophyta</taxon>
        <taxon>Magnoliopsida</taxon>
        <taxon>eudicotyledons</taxon>
        <taxon>Gunneridae</taxon>
        <taxon>Pentapetalae</taxon>
        <taxon>rosids</taxon>
        <taxon>malvids</taxon>
        <taxon>Malvales</taxon>
        <taxon>Malvaceae</taxon>
        <taxon>Malvoideae</taxon>
        <taxon>Gossypium</taxon>
    </lineage>
</organism>
<dbReference type="Gene3D" id="3.10.10.10">
    <property type="entry name" value="HIV Type 1 Reverse Transcriptase, subunit A, domain 1"/>
    <property type="match status" value="1"/>
</dbReference>
<gene>
    <name evidence="3" type="primary">LOC121211342</name>
</gene>
<dbReference type="Pfam" id="PF24626">
    <property type="entry name" value="SH3_Tf2-1"/>
    <property type="match status" value="1"/>
</dbReference>
<dbReference type="GeneID" id="121211342"/>
<proteinExistence type="predicted"/>
<reference evidence="3" key="2">
    <citation type="submission" date="2025-08" db="UniProtKB">
        <authorList>
            <consortium name="RefSeq"/>
        </authorList>
    </citation>
    <scope>IDENTIFICATION</scope>
</reference>
<dbReference type="RefSeq" id="XP_040940014.1">
    <property type="nucleotide sequence ID" value="XM_041084080.1"/>
</dbReference>